<dbReference type="PROSITE" id="PS50181">
    <property type="entry name" value="FBOX"/>
    <property type="match status" value="1"/>
</dbReference>
<keyword evidence="3" id="KW-1185">Reference proteome</keyword>
<comment type="caution">
    <text evidence="2">The sequence shown here is derived from an EMBL/GenBank/DDBJ whole genome shotgun (WGS) entry which is preliminary data.</text>
</comment>
<proteinExistence type="predicted"/>
<accession>A0A9P5Q293</accession>
<evidence type="ECO:0000313" key="3">
    <source>
        <dbReference type="Proteomes" id="UP000772434"/>
    </source>
</evidence>
<sequence>MSSLLFELPDDVLFNVIEFSSIPDIFAIRATCKQFQALTKNRHVWTAISKRSDHDGFFPAVDLASQTVGDLERILLRAYQLDALWLNPSPNKLFFKRRWSLDNATLGIDIISDIHPIEIYQSRYLILLHKKVILVYDTLTKHEVFRQNAPEDQAFCCLYDSPRLTRMVMVSETDYFLPFILSNTNTISMCRITPLGIVTVTDCPEFRFGVEDDIWRSIGHDLAIINPNGFGEMVQLAHLPSRKVYPISVEFMHDPHIPFRYALFVPGGHVLLDFATSNPTTGHYFALYHPSDHPVLPTSTLRPSHQGHLALHIMRFDLLSSKISASDGSTSGFIWLLVYLRRNGNTEVCPLCITVQADGHLSFTLAAPSSHRITWSLRVNMNLTVNLDGRPRGIAWHRIRDQAEGHPVLCDVDIDCMGEPLIRTAKIDIPEDPHTGVMVALDVCQGLGVSLERTSGIHILDLVL</sequence>
<dbReference type="Proteomes" id="UP000772434">
    <property type="component" value="Unassembled WGS sequence"/>
</dbReference>
<name>A0A9P5Q293_9AGAR</name>
<feature type="domain" description="F-box" evidence="1">
    <location>
        <begin position="2"/>
        <end position="48"/>
    </location>
</feature>
<dbReference type="EMBL" id="JADNRY010000017">
    <property type="protein sequence ID" value="KAF9073494.1"/>
    <property type="molecule type" value="Genomic_DNA"/>
</dbReference>
<dbReference type="SMART" id="SM00256">
    <property type="entry name" value="FBOX"/>
    <property type="match status" value="1"/>
</dbReference>
<dbReference type="InterPro" id="IPR036047">
    <property type="entry name" value="F-box-like_dom_sf"/>
</dbReference>
<dbReference type="AlphaFoldDB" id="A0A9P5Q293"/>
<dbReference type="InterPro" id="IPR001810">
    <property type="entry name" value="F-box_dom"/>
</dbReference>
<evidence type="ECO:0000313" key="2">
    <source>
        <dbReference type="EMBL" id="KAF9073494.1"/>
    </source>
</evidence>
<gene>
    <name evidence="2" type="ORF">BDP27DRAFT_1318388</name>
</gene>
<dbReference type="OrthoDB" id="3019905at2759"/>
<dbReference type="Gene3D" id="1.20.1280.50">
    <property type="match status" value="1"/>
</dbReference>
<evidence type="ECO:0000259" key="1">
    <source>
        <dbReference type="PROSITE" id="PS50181"/>
    </source>
</evidence>
<organism evidence="2 3">
    <name type="scientific">Rhodocollybia butyracea</name>
    <dbReference type="NCBI Taxonomy" id="206335"/>
    <lineage>
        <taxon>Eukaryota</taxon>
        <taxon>Fungi</taxon>
        <taxon>Dikarya</taxon>
        <taxon>Basidiomycota</taxon>
        <taxon>Agaricomycotina</taxon>
        <taxon>Agaricomycetes</taxon>
        <taxon>Agaricomycetidae</taxon>
        <taxon>Agaricales</taxon>
        <taxon>Marasmiineae</taxon>
        <taxon>Omphalotaceae</taxon>
        <taxon>Rhodocollybia</taxon>
    </lineage>
</organism>
<dbReference type="Pfam" id="PF00646">
    <property type="entry name" value="F-box"/>
    <property type="match status" value="1"/>
</dbReference>
<protein>
    <recommendedName>
        <fullName evidence="1">F-box domain-containing protein</fullName>
    </recommendedName>
</protein>
<reference evidence="2" key="1">
    <citation type="submission" date="2020-11" db="EMBL/GenBank/DDBJ databases">
        <authorList>
            <consortium name="DOE Joint Genome Institute"/>
            <person name="Ahrendt S."/>
            <person name="Riley R."/>
            <person name="Andreopoulos W."/>
            <person name="Labutti K."/>
            <person name="Pangilinan J."/>
            <person name="Ruiz-Duenas F.J."/>
            <person name="Barrasa J.M."/>
            <person name="Sanchez-Garcia M."/>
            <person name="Camarero S."/>
            <person name="Miyauchi S."/>
            <person name="Serrano A."/>
            <person name="Linde D."/>
            <person name="Babiker R."/>
            <person name="Drula E."/>
            <person name="Ayuso-Fernandez I."/>
            <person name="Pacheco R."/>
            <person name="Padilla G."/>
            <person name="Ferreira P."/>
            <person name="Barriuso J."/>
            <person name="Kellner H."/>
            <person name="Castanera R."/>
            <person name="Alfaro M."/>
            <person name="Ramirez L."/>
            <person name="Pisabarro A.G."/>
            <person name="Kuo A."/>
            <person name="Tritt A."/>
            <person name="Lipzen A."/>
            <person name="He G."/>
            <person name="Yan M."/>
            <person name="Ng V."/>
            <person name="Cullen D."/>
            <person name="Martin F."/>
            <person name="Rosso M.-N."/>
            <person name="Henrissat B."/>
            <person name="Hibbett D."/>
            <person name="Martinez A.T."/>
            <person name="Grigoriev I.V."/>
        </authorList>
    </citation>
    <scope>NUCLEOTIDE SEQUENCE</scope>
    <source>
        <strain evidence="2">AH 40177</strain>
    </source>
</reference>
<dbReference type="SUPFAM" id="SSF81383">
    <property type="entry name" value="F-box domain"/>
    <property type="match status" value="1"/>
</dbReference>